<reference evidence="1 2" key="1">
    <citation type="submission" date="2018-11" db="EMBL/GenBank/DDBJ databases">
        <title>Flavobacterium sp. nov., YIM 102701-2 draft genome.</title>
        <authorList>
            <person name="Li G."/>
            <person name="Jiang Y."/>
        </authorList>
    </citation>
    <scope>NUCLEOTIDE SEQUENCE [LARGE SCALE GENOMIC DNA]</scope>
    <source>
        <strain evidence="1 2">YIM 102701-2</strain>
    </source>
</reference>
<dbReference type="Pfam" id="PF05708">
    <property type="entry name" value="Peptidase_C92"/>
    <property type="match status" value="1"/>
</dbReference>
<proteinExistence type="predicted"/>
<evidence type="ECO:0008006" key="3">
    <source>
        <dbReference type="Google" id="ProtNLM"/>
    </source>
</evidence>
<dbReference type="Proteomes" id="UP000275719">
    <property type="component" value="Unassembled WGS sequence"/>
</dbReference>
<sequence>MYKNFIFIAFFLIFNQTITAQNQKLENGDLLFININCGPMCEAINAVTEGFEGKDFNHMGMIINENSEYFVYEAIGKSVVKTPLKTFISYTKEPIYLGRLKEEFQNLIPDAISFSEKQLGVPYDNDFIYDNGKYYCSELIYDAFLSANNNKPFFKLYPMTYKEPNSDNFFPIWIEHFKNQNIKIPEGKLGCNPGGMSLDEKITFELFQN</sequence>
<dbReference type="AlphaFoldDB" id="A0A3P3WHP5"/>
<comment type="caution">
    <text evidence="1">The sequence shown here is derived from an EMBL/GenBank/DDBJ whole genome shotgun (WGS) entry which is preliminary data.</text>
</comment>
<protein>
    <recommendedName>
        <fullName evidence="3">Permuted papain-like amidase enzyme, YaeF/YiiX, C92 family</fullName>
    </recommendedName>
</protein>
<name>A0A3P3WHP5_9FLAO</name>
<dbReference type="EMBL" id="RQVQ01000001">
    <property type="protein sequence ID" value="RRJ93349.1"/>
    <property type="molecule type" value="Genomic_DNA"/>
</dbReference>
<dbReference type="Gene3D" id="3.90.1720.10">
    <property type="entry name" value="endopeptidase domain like (from Nostoc punctiforme)"/>
    <property type="match status" value="1"/>
</dbReference>
<dbReference type="SUPFAM" id="SSF54001">
    <property type="entry name" value="Cysteine proteinases"/>
    <property type="match status" value="1"/>
</dbReference>
<dbReference type="OrthoDB" id="195541at2"/>
<dbReference type="InterPro" id="IPR024453">
    <property type="entry name" value="Peptidase_C92"/>
</dbReference>
<gene>
    <name evidence="1" type="ORF">EG240_00690</name>
</gene>
<evidence type="ECO:0000313" key="2">
    <source>
        <dbReference type="Proteomes" id="UP000275719"/>
    </source>
</evidence>
<evidence type="ECO:0000313" key="1">
    <source>
        <dbReference type="EMBL" id="RRJ93349.1"/>
    </source>
</evidence>
<accession>A0A3P3WHP5</accession>
<organism evidence="1 2">
    <name type="scientific">Paenimyroides tangerinum</name>
    <dbReference type="NCBI Taxonomy" id="2488728"/>
    <lineage>
        <taxon>Bacteria</taxon>
        <taxon>Pseudomonadati</taxon>
        <taxon>Bacteroidota</taxon>
        <taxon>Flavobacteriia</taxon>
        <taxon>Flavobacteriales</taxon>
        <taxon>Flavobacteriaceae</taxon>
        <taxon>Paenimyroides</taxon>
    </lineage>
</organism>
<dbReference type="InterPro" id="IPR038765">
    <property type="entry name" value="Papain-like_cys_pep_sf"/>
</dbReference>
<keyword evidence="2" id="KW-1185">Reference proteome</keyword>